<evidence type="ECO:0000256" key="7">
    <source>
        <dbReference type="ARBA" id="ARBA00051712"/>
    </source>
</evidence>
<feature type="binding site" evidence="8">
    <location>
        <begin position="210"/>
        <end position="211"/>
    </location>
    <ligand>
        <name>substrate</name>
    </ligand>
</feature>
<keyword evidence="6 8" id="KW-0413">Isomerase</keyword>
<dbReference type="Pfam" id="PF01678">
    <property type="entry name" value="DAP_epimerase"/>
    <property type="match status" value="2"/>
</dbReference>
<feature type="binding site" evidence="8">
    <location>
        <position position="13"/>
    </location>
    <ligand>
        <name>substrate</name>
    </ligand>
</feature>
<evidence type="ECO:0000256" key="5">
    <source>
        <dbReference type="ARBA" id="ARBA00023154"/>
    </source>
</evidence>
<comment type="caution">
    <text evidence="10">The sequence shown here is derived from an EMBL/GenBank/DDBJ whole genome shotgun (WGS) entry which is preliminary data.</text>
</comment>
<evidence type="ECO:0000256" key="8">
    <source>
        <dbReference type="HAMAP-Rule" id="MF_00197"/>
    </source>
</evidence>
<dbReference type="InterPro" id="IPR001653">
    <property type="entry name" value="DAP_epimerase_DapF"/>
</dbReference>
<dbReference type="HAMAP" id="MF_00197">
    <property type="entry name" value="DAP_epimerase"/>
    <property type="match status" value="1"/>
</dbReference>
<comment type="pathway">
    <text evidence="1 8">Amino-acid biosynthesis; L-lysine biosynthesis via DAP pathway; DL-2,6-diaminopimelate from LL-2,6-diaminopimelate: step 1/1.</text>
</comment>
<comment type="subcellular location">
    <subcellularLocation>
        <location evidence="8">Cytoplasm</location>
    </subcellularLocation>
</comment>
<evidence type="ECO:0000256" key="3">
    <source>
        <dbReference type="ARBA" id="ARBA00013080"/>
    </source>
</evidence>
<keyword evidence="4 8" id="KW-0028">Amino-acid biosynthesis</keyword>
<accession>A0A832I779</accession>
<comment type="catalytic activity">
    <reaction evidence="7 8">
        <text>(2S,6S)-2,6-diaminopimelate = meso-2,6-diaminopimelate</text>
        <dbReference type="Rhea" id="RHEA:15393"/>
        <dbReference type="ChEBI" id="CHEBI:57609"/>
        <dbReference type="ChEBI" id="CHEBI:57791"/>
        <dbReference type="EC" id="5.1.1.7"/>
    </reaction>
</comment>
<evidence type="ECO:0000256" key="1">
    <source>
        <dbReference type="ARBA" id="ARBA00005196"/>
    </source>
</evidence>
<evidence type="ECO:0000256" key="2">
    <source>
        <dbReference type="ARBA" id="ARBA00010219"/>
    </source>
</evidence>
<feature type="site" description="Could be important to modulate the pK values of the two catalytic cysteine residues" evidence="8">
    <location>
        <position position="149"/>
    </location>
</feature>
<dbReference type="InterPro" id="IPR018510">
    <property type="entry name" value="DAP_epimerase_AS"/>
</dbReference>
<sequence>MIVRFVKMHGAANDFVVVDARGGGVPEPRGPWVARVCDRRRGVGADGVLLLEAHPALDFAMAYHNADGGRAEFCGNGARCAARFALDLGLGRGGEVAFATDAGPKSARRAADGRIALRFGRVEAGAPAAVVEAAGRAFEGRAFRPGVPHFVVEAASLAEVPLAAWGAALRHHPAFGPAGTNVDFVAPLGPSRVAMRTYERGVEGETPACGSGAIAVALWAAERGAASPVRVRTAGGDDLDVEFAEADGGWEVILTGPAEVAFRGEWREGPA</sequence>
<comment type="caution">
    <text evidence="8">Lacks conserved residue(s) required for the propagation of feature annotation.</text>
</comment>
<comment type="function">
    <text evidence="8">Catalyzes the stereoinversion of LL-2,6-diaminopimelate (L,L-DAP) to meso-diaminopimelate (meso-DAP), a precursor of L-lysine and an essential component of the bacterial peptidoglycan.</text>
</comment>
<protein>
    <recommendedName>
        <fullName evidence="3 8">Diaminopimelate epimerase</fullName>
        <shortName evidence="8">DAP epimerase</shortName>
        <ecNumber evidence="3 8">5.1.1.7</ecNumber>
    </recommendedName>
    <alternativeName>
        <fullName evidence="8">PLP-independent amino acid racemase</fullName>
    </alternativeName>
</protein>
<feature type="active site" description="Proton donor" evidence="8">
    <location>
        <position position="74"/>
    </location>
</feature>
<dbReference type="SUPFAM" id="SSF54506">
    <property type="entry name" value="Diaminopimelate epimerase-like"/>
    <property type="match status" value="2"/>
</dbReference>
<keyword evidence="8" id="KW-0963">Cytoplasm</keyword>
<name>A0A832I779_UNCEI</name>
<dbReference type="EC" id="5.1.1.7" evidence="3 8"/>
<dbReference type="AlphaFoldDB" id="A0A832I779"/>
<proteinExistence type="inferred from homology"/>
<feature type="active site" evidence="9">
    <location>
        <position position="74"/>
    </location>
</feature>
<dbReference type="GO" id="GO:0008837">
    <property type="term" value="F:diaminopimelate epimerase activity"/>
    <property type="evidence" value="ECO:0007669"/>
    <property type="project" value="UniProtKB-UniRule"/>
</dbReference>
<dbReference type="NCBIfam" id="TIGR00652">
    <property type="entry name" value="DapF"/>
    <property type="match status" value="1"/>
</dbReference>
<evidence type="ECO:0000256" key="6">
    <source>
        <dbReference type="ARBA" id="ARBA00023235"/>
    </source>
</evidence>
<feature type="binding site" evidence="8">
    <location>
        <begin position="75"/>
        <end position="76"/>
    </location>
    <ligand>
        <name>substrate</name>
    </ligand>
</feature>
<comment type="subunit">
    <text evidence="8">Homodimer.</text>
</comment>
<evidence type="ECO:0000256" key="4">
    <source>
        <dbReference type="ARBA" id="ARBA00022605"/>
    </source>
</evidence>
<dbReference type="UniPathway" id="UPA00034">
    <property type="reaction ID" value="UER00025"/>
</dbReference>
<dbReference type="EMBL" id="DSQF01000002">
    <property type="protein sequence ID" value="HGZ41922.1"/>
    <property type="molecule type" value="Genomic_DNA"/>
</dbReference>
<feature type="binding site" evidence="8">
    <location>
        <position position="181"/>
    </location>
    <ligand>
        <name>substrate</name>
    </ligand>
</feature>
<dbReference type="PROSITE" id="PS01326">
    <property type="entry name" value="DAP_EPIMERASE"/>
    <property type="match status" value="1"/>
</dbReference>
<reference evidence="10" key="1">
    <citation type="journal article" date="2020" name="mSystems">
        <title>Genome- and Community-Level Interaction Insights into Carbon Utilization and Element Cycling Functions of Hydrothermarchaeota in Hydrothermal Sediment.</title>
        <authorList>
            <person name="Zhou Z."/>
            <person name="Liu Y."/>
            <person name="Xu W."/>
            <person name="Pan J."/>
            <person name="Luo Z.H."/>
            <person name="Li M."/>
        </authorList>
    </citation>
    <scope>NUCLEOTIDE SEQUENCE [LARGE SCALE GENOMIC DNA]</scope>
    <source>
        <strain evidence="10">SpSt-381</strain>
    </source>
</reference>
<feature type="active site" description="Proton acceptor" evidence="8">
    <location>
        <position position="209"/>
    </location>
</feature>
<feature type="binding site" evidence="8">
    <location>
        <position position="65"/>
    </location>
    <ligand>
        <name>substrate</name>
    </ligand>
</feature>
<keyword evidence="5 8" id="KW-0457">Lysine biosynthesis</keyword>
<dbReference type="Gene3D" id="3.10.310.10">
    <property type="entry name" value="Diaminopimelate Epimerase, Chain A, domain 1"/>
    <property type="match status" value="2"/>
</dbReference>
<evidence type="ECO:0000256" key="9">
    <source>
        <dbReference type="PROSITE-ProRule" id="PRU10125"/>
    </source>
</evidence>
<dbReference type="GO" id="GO:0005829">
    <property type="term" value="C:cytosol"/>
    <property type="evidence" value="ECO:0007669"/>
    <property type="project" value="TreeGrafter"/>
</dbReference>
<feature type="site" description="Could be important to modulate the pK values of the two catalytic cysteine residues" evidence="8">
    <location>
        <position position="199"/>
    </location>
</feature>
<gene>
    <name evidence="8" type="primary">dapF</name>
    <name evidence="10" type="ORF">ENR23_00590</name>
</gene>
<dbReference type="PANTHER" id="PTHR31689:SF0">
    <property type="entry name" value="DIAMINOPIMELATE EPIMERASE"/>
    <property type="match status" value="1"/>
</dbReference>
<comment type="similarity">
    <text evidence="2 8">Belongs to the diaminopimelate epimerase family.</text>
</comment>
<organism evidence="10">
    <name type="scientific">Eiseniibacteriota bacterium</name>
    <dbReference type="NCBI Taxonomy" id="2212470"/>
    <lineage>
        <taxon>Bacteria</taxon>
        <taxon>Candidatus Eiseniibacteriota</taxon>
    </lineage>
</organism>
<evidence type="ECO:0000313" key="10">
    <source>
        <dbReference type="EMBL" id="HGZ41922.1"/>
    </source>
</evidence>
<dbReference type="GO" id="GO:0009089">
    <property type="term" value="P:lysine biosynthetic process via diaminopimelate"/>
    <property type="evidence" value="ECO:0007669"/>
    <property type="project" value="UniProtKB-UniRule"/>
</dbReference>
<feature type="binding site" evidence="8">
    <location>
        <begin position="199"/>
        <end position="200"/>
    </location>
    <ligand>
        <name>substrate</name>
    </ligand>
</feature>
<dbReference type="PANTHER" id="PTHR31689">
    <property type="entry name" value="DIAMINOPIMELATE EPIMERASE, CHLOROPLASTIC"/>
    <property type="match status" value="1"/>
</dbReference>